<feature type="domain" description="THIF-type NAD/FAD binding fold" evidence="1">
    <location>
        <begin position="15"/>
        <end position="264"/>
    </location>
</feature>
<keyword evidence="3" id="KW-1185">Reference proteome</keyword>
<dbReference type="GO" id="GO:0061504">
    <property type="term" value="P:cyclic threonylcarbamoyladenosine biosynthetic process"/>
    <property type="evidence" value="ECO:0007669"/>
    <property type="project" value="TreeGrafter"/>
</dbReference>
<dbReference type="GO" id="GO:0061503">
    <property type="term" value="F:tRNA threonylcarbamoyladenosine dehydratase"/>
    <property type="evidence" value="ECO:0007669"/>
    <property type="project" value="TreeGrafter"/>
</dbReference>
<evidence type="ECO:0000313" key="3">
    <source>
        <dbReference type="Proteomes" id="UP000235916"/>
    </source>
</evidence>
<dbReference type="OrthoDB" id="272552at2"/>
<evidence type="ECO:0000313" key="2">
    <source>
        <dbReference type="EMBL" id="PND38102.1"/>
    </source>
</evidence>
<dbReference type="PANTHER" id="PTHR43267">
    <property type="entry name" value="TRNA THREONYLCARBAMOYLADENOSINE DEHYDRATASE"/>
    <property type="match status" value="1"/>
</dbReference>
<dbReference type="InterPro" id="IPR000594">
    <property type="entry name" value="ThiF_NAD_FAD-bd"/>
</dbReference>
<dbReference type="SUPFAM" id="SSF69572">
    <property type="entry name" value="Activating enzymes of the ubiquitin-like proteins"/>
    <property type="match status" value="1"/>
</dbReference>
<dbReference type="Gene3D" id="3.40.50.720">
    <property type="entry name" value="NAD(P)-binding Rossmann-like Domain"/>
    <property type="match status" value="1"/>
</dbReference>
<evidence type="ECO:0000259" key="1">
    <source>
        <dbReference type="Pfam" id="PF00899"/>
    </source>
</evidence>
<dbReference type="Proteomes" id="UP000235916">
    <property type="component" value="Unassembled WGS sequence"/>
</dbReference>
<dbReference type="InterPro" id="IPR035985">
    <property type="entry name" value="Ubiquitin-activating_enz"/>
</dbReference>
<dbReference type="Pfam" id="PF00899">
    <property type="entry name" value="ThiF"/>
    <property type="match status" value="1"/>
</dbReference>
<gene>
    <name evidence="2" type="ORF">C1O66_11615</name>
</gene>
<proteinExistence type="predicted"/>
<organism evidence="2 3">
    <name type="scientific">Kinneretia aquatilis</name>
    <dbReference type="NCBI Taxonomy" id="2070761"/>
    <lineage>
        <taxon>Bacteria</taxon>
        <taxon>Pseudomonadati</taxon>
        <taxon>Pseudomonadota</taxon>
        <taxon>Betaproteobacteria</taxon>
        <taxon>Burkholderiales</taxon>
        <taxon>Sphaerotilaceae</taxon>
        <taxon>Roseateles</taxon>
    </lineage>
</organism>
<dbReference type="AlphaFoldDB" id="A0A2N8KXI7"/>
<dbReference type="InterPro" id="IPR045886">
    <property type="entry name" value="ThiF/MoeB/HesA"/>
</dbReference>
<dbReference type="EMBL" id="POSP01000003">
    <property type="protein sequence ID" value="PND38102.1"/>
    <property type="molecule type" value="Genomic_DNA"/>
</dbReference>
<sequence>MAVISDAFDYREAFSRNLGWFSEAEQQRLRSCRVAIGGLGGVGGSHAITLARLGVGQFTLSDLDVFDWPNMNRQAGAFASTIGQPKLDAMARTLRDINPEVQLRLLPGGINEGNLEEFLAGADLYVDSLDIFALPLRRQVFARCRALGIPAITAAPMGMGTAFLAFLPGGMSFEDYFCLDGHSFEDQVLKFIVGVSPSMQQRHYLLTARTVDLFEKKVPSTAIGIELAAGVACANAVKLLLGRGDVLSAPRGLHFDAYRNNFTSTWRPFGNRHPLQRLMFWAMQRRLRQARA</sequence>
<dbReference type="GO" id="GO:0008641">
    <property type="term" value="F:ubiquitin-like modifier activating enzyme activity"/>
    <property type="evidence" value="ECO:0007669"/>
    <property type="project" value="InterPro"/>
</dbReference>
<dbReference type="RefSeq" id="WP_102768022.1">
    <property type="nucleotide sequence ID" value="NZ_POSP01000003.1"/>
</dbReference>
<comment type="caution">
    <text evidence="2">The sequence shown here is derived from an EMBL/GenBank/DDBJ whole genome shotgun (WGS) entry which is preliminary data.</text>
</comment>
<reference evidence="2 3" key="1">
    <citation type="submission" date="2018-01" db="EMBL/GenBank/DDBJ databases">
        <title>Draft genome sequence of Paucibacter aquatile CR182 isolated from freshwater of the Nakdong River.</title>
        <authorList>
            <person name="Choi A."/>
            <person name="Chung E.J."/>
        </authorList>
    </citation>
    <scope>NUCLEOTIDE SEQUENCE [LARGE SCALE GENOMIC DNA]</scope>
    <source>
        <strain evidence="2 3">CR182</strain>
    </source>
</reference>
<dbReference type="PANTHER" id="PTHR43267:SF1">
    <property type="entry name" value="TRNA THREONYLCARBAMOYLADENOSINE DEHYDRATASE"/>
    <property type="match status" value="1"/>
</dbReference>
<dbReference type="NCBIfam" id="NF006077">
    <property type="entry name" value="PRK08223.1"/>
    <property type="match status" value="1"/>
</dbReference>
<protein>
    <recommendedName>
        <fullName evidence="1">THIF-type NAD/FAD binding fold domain-containing protein</fullName>
    </recommendedName>
</protein>
<accession>A0A2N8KXI7</accession>
<name>A0A2N8KXI7_9BURK</name>